<feature type="domain" description="RNA polymerase sigma-70 region 2" evidence="6">
    <location>
        <begin position="18"/>
        <end position="89"/>
    </location>
</feature>
<dbReference type="NCBIfam" id="TIGR02937">
    <property type="entry name" value="sigma70-ECF"/>
    <property type="match status" value="1"/>
</dbReference>
<dbReference type="InterPro" id="IPR007627">
    <property type="entry name" value="RNA_pol_sigma70_r2"/>
</dbReference>
<dbReference type="InterPro" id="IPR014284">
    <property type="entry name" value="RNA_pol_sigma-70_dom"/>
</dbReference>
<dbReference type="Proteomes" id="UP000316921">
    <property type="component" value="Chromosome"/>
</dbReference>
<dbReference type="Gene3D" id="1.10.1740.10">
    <property type="match status" value="1"/>
</dbReference>
<organism evidence="8 9">
    <name type="scientific">Engelhardtia mirabilis</name>
    <dbReference type="NCBI Taxonomy" id="2528011"/>
    <lineage>
        <taxon>Bacteria</taxon>
        <taxon>Pseudomonadati</taxon>
        <taxon>Planctomycetota</taxon>
        <taxon>Planctomycetia</taxon>
        <taxon>Planctomycetia incertae sedis</taxon>
        <taxon>Engelhardtia</taxon>
    </lineage>
</organism>
<evidence type="ECO:0000256" key="4">
    <source>
        <dbReference type="ARBA" id="ARBA00023163"/>
    </source>
</evidence>
<dbReference type="CDD" id="cd06171">
    <property type="entry name" value="Sigma70_r4"/>
    <property type="match status" value="1"/>
</dbReference>
<proteinExistence type="predicted"/>
<dbReference type="InterPro" id="IPR012845">
    <property type="entry name" value="RNA_pol_sigma_FliA_WhiG"/>
</dbReference>
<feature type="domain" description="RNA polymerase sigma-70 region 4" evidence="7">
    <location>
        <begin position="184"/>
        <end position="231"/>
    </location>
</feature>
<dbReference type="KEGG" id="pbap:Pla133_51230"/>
<evidence type="ECO:0000313" key="9">
    <source>
        <dbReference type="Proteomes" id="UP000316921"/>
    </source>
</evidence>
<evidence type="ECO:0000256" key="3">
    <source>
        <dbReference type="ARBA" id="ARBA00023125"/>
    </source>
</evidence>
<evidence type="ECO:0000259" key="6">
    <source>
        <dbReference type="Pfam" id="PF04542"/>
    </source>
</evidence>
<keyword evidence="4" id="KW-0804">Transcription</keyword>
<keyword evidence="9" id="KW-1185">Reference proteome</keyword>
<keyword evidence="1" id="KW-0805">Transcription regulation</keyword>
<dbReference type="PANTHER" id="PTHR30385">
    <property type="entry name" value="SIGMA FACTOR F FLAGELLAR"/>
    <property type="match status" value="1"/>
</dbReference>
<dbReference type="GO" id="GO:0003899">
    <property type="term" value="F:DNA-directed RNA polymerase activity"/>
    <property type="evidence" value="ECO:0007669"/>
    <property type="project" value="InterPro"/>
</dbReference>
<accession>A0A518BSP9</accession>
<dbReference type="Pfam" id="PF04542">
    <property type="entry name" value="Sigma70_r2"/>
    <property type="match status" value="1"/>
</dbReference>
<dbReference type="Gene3D" id="1.20.140.160">
    <property type="match status" value="1"/>
</dbReference>
<dbReference type="InterPro" id="IPR013324">
    <property type="entry name" value="RNA_pol_sigma_r3/r4-like"/>
</dbReference>
<evidence type="ECO:0000259" key="7">
    <source>
        <dbReference type="Pfam" id="PF04545"/>
    </source>
</evidence>
<gene>
    <name evidence="8" type="primary">sigD_11</name>
    <name evidence="8" type="ORF">Pla133_51230</name>
</gene>
<dbReference type="EMBL" id="CP036287">
    <property type="protein sequence ID" value="QDU70000.1"/>
    <property type="molecule type" value="Genomic_DNA"/>
</dbReference>
<dbReference type="SUPFAM" id="SSF88946">
    <property type="entry name" value="Sigma2 domain of RNA polymerase sigma factors"/>
    <property type="match status" value="1"/>
</dbReference>
<feature type="domain" description="RNA polymerase sigma-70 region 3" evidence="5">
    <location>
        <begin position="97"/>
        <end position="171"/>
    </location>
</feature>
<dbReference type="SUPFAM" id="SSF88659">
    <property type="entry name" value="Sigma3 and sigma4 domains of RNA polymerase sigma factors"/>
    <property type="match status" value="2"/>
</dbReference>
<dbReference type="GO" id="GO:0006352">
    <property type="term" value="P:DNA-templated transcription initiation"/>
    <property type="evidence" value="ECO:0007669"/>
    <property type="project" value="InterPro"/>
</dbReference>
<dbReference type="PIRSF" id="PIRSF000770">
    <property type="entry name" value="RNA_pol_sigma-SigE/K"/>
    <property type="match status" value="1"/>
</dbReference>
<dbReference type="RefSeq" id="WP_145070425.1">
    <property type="nucleotide sequence ID" value="NZ_CP036287.1"/>
</dbReference>
<dbReference type="NCBIfam" id="TIGR02479">
    <property type="entry name" value="FliA_WhiG"/>
    <property type="match status" value="1"/>
</dbReference>
<name>A0A518BSP9_9BACT</name>
<keyword evidence="2" id="KW-0731">Sigma factor</keyword>
<dbReference type="GO" id="GO:0003677">
    <property type="term" value="F:DNA binding"/>
    <property type="evidence" value="ECO:0007669"/>
    <property type="project" value="UniProtKB-KW"/>
</dbReference>
<dbReference type="InterPro" id="IPR000943">
    <property type="entry name" value="RNA_pol_sigma70"/>
</dbReference>
<evidence type="ECO:0000259" key="5">
    <source>
        <dbReference type="Pfam" id="PF04539"/>
    </source>
</evidence>
<dbReference type="Pfam" id="PF04545">
    <property type="entry name" value="Sigma70_r4"/>
    <property type="match status" value="1"/>
</dbReference>
<keyword evidence="3" id="KW-0238">DNA-binding</keyword>
<dbReference type="AlphaFoldDB" id="A0A518BSP9"/>
<sequence length="242" mass="26664">MTPYQQASQLDPGAREALILEHLPLLHHIVGRLAVELPARIDRDDLLGYGMLGLIAAADGFDPGRGLQFSTYAFPRIRGAIIDELRKADFLPRGRRERVRDLDTARRGLEQSLGRPPSPEELAGALEISEEEVDQILSSARTSMVVSLDDGPTEDFGALLADPRSEDPVDSAEWVEMKRVLARAIGELPDNEQTVISLYYAEGLLLKEIGEVLGVTESRVSQLHSRAVYRLNVSLRTDLGEG</sequence>
<evidence type="ECO:0000256" key="1">
    <source>
        <dbReference type="ARBA" id="ARBA00023015"/>
    </source>
</evidence>
<dbReference type="InterPro" id="IPR007624">
    <property type="entry name" value="RNA_pol_sigma70_r3"/>
</dbReference>
<dbReference type="Pfam" id="PF04539">
    <property type="entry name" value="Sigma70_r3"/>
    <property type="match status" value="1"/>
</dbReference>
<dbReference type="NCBIfam" id="NF005413">
    <property type="entry name" value="PRK06986.1"/>
    <property type="match status" value="1"/>
</dbReference>
<dbReference type="InterPro" id="IPR007630">
    <property type="entry name" value="RNA_pol_sigma70_r4"/>
</dbReference>
<dbReference type="PRINTS" id="PR00046">
    <property type="entry name" value="SIGMA70FCT"/>
</dbReference>
<dbReference type="PANTHER" id="PTHR30385:SF7">
    <property type="entry name" value="RNA POLYMERASE SIGMA FACTOR FLIA"/>
    <property type="match status" value="1"/>
</dbReference>
<evidence type="ECO:0000256" key="2">
    <source>
        <dbReference type="ARBA" id="ARBA00023082"/>
    </source>
</evidence>
<dbReference type="GO" id="GO:0016987">
    <property type="term" value="F:sigma factor activity"/>
    <property type="evidence" value="ECO:0007669"/>
    <property type="project" value="UniProtKB-KW"/>
</dbReference>
<evidence type="ECO:0000313" key="8">
    <source>
        <dbReference type="EMBL" id="QDU70000.1"/>
    </source>
</evidence>
<protein>
    <submittedName>
        <fullName evidence="8">RNA polymerase sigma-D factor</fullName>
    </submittedName>
</protein>
<reference evidence="8 9" key="1">
    <citation type="submission" date="2019-02" db="EMBL/GenBank/DDBJ databases">
        <title>Deep-cultivation of Planctomycetes and their phenomic and genomic characterization uncovers novel biology.</title>
        <authorList>
            <person name="Wiegand S."/>
            <person name="Jogler M."/>
            <person name="Boedeker C."/>
            <person name="Pinto D."/>
            <person name="Vollmers J."/>
            <person name="Rivas-Marin E."/>
            <person name="Kohn T."/>
            <person name="Peeters S.H."/>
            <person name="Heuer A."/>
            <person name="Rast P."/>
            <person name="Oberbeckmann S."/>
            <person name="Bunk B."/>
            <person name="Jeske O."/>
            <person name="Meyerdierks A."/>
            <person name="Storesund J.E."/>
            <person name="Kallscheuer N."/>
            <person name="Luecker S."/>
            <person name="Lage O.M."/>
            <person name="Pohl T."/>
            <person name="Merkel B.J."/>
            <person name="Hornburger P."/>
            <person name="Mueller R.-W."/>
            <person name="Bruemmer F."/>
            <person name="Labrenz M."/>
            <person name="Spormann A.M."/>
            <person name="Op den Camp H."/>
            <person name="Overmann J."/>
            <person name="Amann R."/>
            <person name="Jetten M.S.M."/>
            <person name="Mascher T."/>
            <person name="Medema M.H."/>
            <person name="Devos D.P."/>
            <person name="Kaster A.-K."/>
            <person name="Ovreas L."/>
            <person name="Rohde M."/>
            <person name="Galperin M.Y."/>
            <person name="Jogler C."/>
        </authorList>
    </citation>
    <scope>NUCLEOTIDE SEQUENCE [LARGE SCALE GENOMIC DNA]</scope>
    <source>
        <strain evidence="8 9">Pla133</strain>
    </source>
</reference>
<dbReference type="InterPro" id="IPR013325">
    <property type="entry name" value="RNA_pol_sigma_r2"/>
</dbReference>